<dbReference type="AlphaFoldDB" id="A0A6M8EB88"/>
<dbReference type="RefSeq" id="WP_172123823.1">
    <property type="nucleotide sequence ID" value="NZ_CP042652.1"/>
</dbReference>
<dbReference type="KEGG" id="paco:AACT_0038"/>
<organism evidence="1 2">
    <name type="scientific">Arcobacter acticola</name>
    <dbReference type="NCBI Taxonomy" id="1849015"/>
    <lineage>
        <taxon>Bacteria</taxon>
        <taxon>Pseudomonadati</taxon>
        <taxon>Campylobacterota</taxon>
        <taxon>Epsilonproteobacteria</taxon>
        <taxon>Campylobacterales</taxon>
        <taxon>Arcobacteraceae</taxon>
        <taxon>Arcobacter</taxon>
    </lineage>
</organism>
<sequence>MQVTYKNNTYPLGKKDRFIESEAPAIRMNMINNETKVIGLMAPAVQVMISLNDISKYSSKIDKIINSTKRKVYAYIVTCSQMEQIEDAVEKFAIDKSFISNEFKDFSLKFGVNIDDTMIANSIFIIDKEGLIKYKEIPSDLDDDFNIEQFDLSLNEVLNFKAKGHSHENWMGV</sequence>
<dbReference type="EMBL" id="CP042652">
    <property type="protein sequence ID" value="QKE27272.1"/>
    <property type="molecule type" value="Genomic_DNA"/>
</dbReference>
<gene>
    <name evidence="1" type="ORF">AACT_0038</name>
</gene>
<dbReference type="SUPFAM" id="SSF52833">
    <property type="entry name" value="Thioredoxin-like"/>
    <property type="match status" value="1"/>
</dbReference>
<reference evidence="1 2" key="1">
    <citation type="submission" date="2019-08" db="EMBL/GenBank/DDBJ databases">
        <title>Complete genome sequence of Arcobacter acticola.</title>
        <authorList>
            <person name="Miller W."/>
        </authorList>
    </citation>
    <scope>NUCLEOTIDE SEQUENCE [LARGE SCALE GENOMIC DNA]</scope>
    <source>
        <strain evidence="1 2">KCTC 52212</strain>
    </source>
</reference>
<dbReference type="Gene3D" id="3.40.30.10">
    <property type="entry name" value="Glutaredoxin"/>
    <property type="match status" value="1"/>
</dbReference>
<dbReference type="Proteomes" id="UP000503483">
    <property type="component" value="Chromosome"/>
</dbReference>
<evidence type="ECO:0000313" key="2">
    <source>
        <dbReference type="Proteomes" id="UP000503483"/>
    </source>
</evidence>
<protein>
    <submittedName>
        <fullName evidence="1">Uncharacterized protein</fullName>
    </submittedName>
</protein>
<accession>A0A6M8EB88</accession>
<evidence type="ECO:0000313" key="1">
    <source>
        <dbReference type="EMBL" id="QKE27272.1"/>
    </source>
</evidence>
<name>A0A6M8EB88_9BACT</name>
<keyword evidence="2" id="KW-1185">Reference proteome</keyword>
<dbReference type="InterPro" id="IPR036249">
    <property type="entry name" value="Thioredoxin-like_sf"/>
</dbReference>
<proteinExistence type="predicted"/>